<comment type="caution">
    <text evidence="1">The sequence shown here is derived from an EMBL/GenBank/DDBJ whole genome shotgun (WGS) entry which is preliminary data.</text>
</comment>
<dbReference type="AlphaFoldDB" id="A0A812ZXV6"/>
<reference evidence="1" key="1">
    <citation type="submission" date="2021-02" db="EMBL/GenBank/DDBJ databases">
        <authorList>
            <person name="Dougan E. K."/>
            <person name="Rhodes N."/>
            <person name="Thang M."/>
            <person name="Chan C."/>
        </authorList>
    </citation>
    <scope>NUCLEOTIDE SEQUENCE</scope>
</reference>
<protein>
    <submittedName>
        <fullName evidence="1">Uncharacterized protein</fullName>
    </submittedName>
</protein>
<dbReference type="Proteomes" id="UP000601435">
    <property type="component" value="Unassembled WGS sequence"/>
</dbReference>
<keyword evidence="2" id="KW-1185">Reference proteome</keyword>
<accession>A0A812ZXV6</accession>
<feature type="non-terminal residue" evidence="1">
    <location>
        <position position="1"/>
    </location>
</feature>
<sequence>EYAVECVSCSHFDVTLKLLQKFLPKESPDELTFILDMRSSLGVDSYSELLESQEVRDAFGETELKHLDEHLELQRKPARQAFSESLKSYREREGKRAVKRLCAQDKGGVGGQKLISNGLRLYPAVVRAQKLSESEALSFLPPGSTAKKRSIDNRWDLKWSCNKRTRTWTRHGELEAFALCAGFLWACFHEAGGQACPHDWIKEIYQKEKSSG</sequence>
<name>A0A812ZXV6_9DINO</name>
<evidence type="ECO:0000313" key="1">
    <source>
        <dbReference type="EMBL" id="CAE7843317.1"/>
    </source>
</evidence>
<organism evidence="1 2">
    <name type="scientific">Symbiodinium necroappetens</name>
    <dbReference type="NCBI Taxonomy" id="1628268"/>
    <lineage>
        <taxon>Eukaryota</taxon>
        <taxon>Sar</taxon>
        <taxon>Alveolata</taxon>
        <taxon>Dinophyceae</taxon>
        <taxon>Suessiales</taxon>
        <taxon>Symbiodiniaceae</taxon>
        <taxon>Symbiodinium</taxon>
    </lineage>
</organism>
<evidence type="ECO:0000313" key="2">
    <source>
        <dbReference type="Proteomes" id="UP000601435"/>
    </source>
</evidence>
<gene>
    <name evidence="1" type="ORF">SNEC2469_LOCUS25685</name>
</gene>
<proteinExistence type="predicted"/>
<dbReference type="EMBL" id="CAJNJA010050994">
    <property type="protein sequence ID" value="CAE7843317.1"/>
    <property type="molecule type" value="Genomic_DNA"/>
</dbReference>